<dbReference type="PROSITE" id="PS51257">
    <property type="entry name" value="PROKAR_LIPOPROTEIN"/>
    <property type="match status" value="1"/>
</dbReference>
<gene>
    <name evidence="2" type="ORF">PXEA_LOCUS23513</name>
</gene>
<evidence type="ECO:0000313" key="2">
    <source>
        <dbReference type="EMBL" id="VEL30073.1"/>
    </source>
</evidence>
<feature type="chain" id="PRO_5018592511" evidence="1">
    <location>
        <begin position="22"/>
        <end position="130"/>
    </location>
</feature>
<protein>
    <submittedName>
        <fullName evidence="2">Uncharacterized protein</fullName>
    </submittedName>
</protein>
<comment type="caution">
    <text evidence="2">The sequence shown here is derived from an EMBL/GenBank/DDBJ whole genome shotgun (WGS) entry which is preliminary data.</text>
</comment>
<keyword evidence="3" id="KW-1185">Reference proteome</keyword>
<dbReference type="AlphaFoldDB" id="A0A3S5CRB3"/>
<sequence>MQHIRLLFILLTSLMASFGCATGLQYPSNTVFVYLHNFYRHLIGAGGIASQPAAVQMPDMARGEIGPDASILSILDSCVGTAPTCPNGGCDCHFRHRRAEPAPRGESTLSWLVEAMRMSNQCCSLLRLKA</sequence>
<reference evidence="2" key="1">
    <citation type="submission" date="2018-11" db="EMBL/GenBank/DDBJ databases">
        <authorList>
            <consortium name="Pathogen Informatics"/>
        </authorList>
    </citation>
    <scope>NUCLEOTIDE SEQUENCE</scope>
</reference>
<dbReference type="Proteomes" id="UP000784294">
    <property type="component" value="Unassembled WGS sequence"/>
</dbReference>
<accession>A0A3S5CRB3</accession>
<organism evidence="2 3">
    <name type="scientific">Protopolystoma xenopodis</name>
    <dbReference type="NCBI Taxonomy" id="117903"/>
    <lineage>
        <taxon>Eukaryota</taxon>
        <taxon>Metazoa</taxon>
        <taxon>Spiralia</taxon>
        <taxon>Lophotrochozoa</taxon>
        <taxon>Platyhelminthes</taxon>
        <taxon>Monogenea</taxon>
        <taxon>Polyopisthocotylea</taxon>
        <taxon>Polystomatidea</taxon>
        <taxon>Polystomatidae</taxon>
        <taxon>Protopolystoma</taxon>
    </lineage>
</organism>
<name>A0A3S5CRB3_9PLAT</name>
<dbReference type="EMBL" id="CAAALY010109137">
    <property type="protein sequence ID" value="VEL30073.1"/>
    <property type="molecule type" value="Genomic_DNA"/>
</dbReference>
<feature type="signal peptide" evidence="1">
    <location>
        <begin position="1"/>
        <end position="21"/>
    </location>
</feature>
<proteinExistence type="predicted"/>
<keyword evidence="1" id="KW-0732">Signal</keyword>
<evidence type="ECO:0000256" key="1">
    <source>
        <dbReference type="SAM" id="SignalP"/>
    </source>
</evidence>
<evidence type="ECO:0000313" key="3">
    <source>
        <dbReference type="Proteomes" id="UP000784294"/>
    </source>
</evidence>